<evidence type="ECO:0000313" key="3">
    <source>
        <dbReference type="Proteomes" id="UP000053864"/>
    </source>
</evidence>
<name>W2JCQ1_PHYNI</name>
<dbReference type="GO" id="GO:0003677">
    <property type="term" value="F:DNA binding"/>
    <property type="evidence" value="ECO:0007669"/>
    <property type="project" value="InterPro"/>
</dbReference>
<feature type="non-terminal residue" evidence="2">
    <location>
        <position position="85"/>
    </location>
</feature>
<dbReference type="AlphaFoldDB" id="W2JCQ1"/>
<dbReference type="EMBL" id="KI672169">
    <property type="protein sequence ID" value="ETL43373.1"/>
    <property type="molecule type" value="Genomic_DNA"/>
</dbReference>
<accession>W2JCQ1</accession>
<proteinExistence type="predicted"/>
<dbReference type="SUPFAM" id="SSF46689">
    <property type="entry name" value="Homeodomain-like"/>
    <property type="match status" value="1"/>
</dbReference>
<reference evidence="2 3" key="1">
    <citation type="submission" date="2013-11" db="EMBL/GenBank/DDBJ databases">
        <title>The Genome Sequence of Phytophthora parasitica CJ05E6.</title>
        <authorList>
            <consortium name="The Broad Institute Genomics Platform"/>
            <person name="Russ C."/>
            <person name="Tyler B."/>
            <person name="Panabieres F."/>
            <person name="Shan W."/>
            <person name="Tripathy S."/>
            <person name="Grunwald N."/>
            <person name="Machado M."/>
            <person name="Johnson C.S."/>
            <person name="Arredondo F."/>
            <person name="Hong C."/>
            <person name="Coffey M."/>
            <person name="Young S.K."/>
            <person name="Zeng Q."/>
            <person name="Gargeya S."/>
            <person name="Fitzgerald M."/>
            <person name="Abouelleil A."/>
            <person name="Alvarado L."/>
            <person name="Chapman S.B."/>
            <person name="Gainer-Dewar J."/>
            <person name="Goldberg J."/>
            <person name="Griggs A."/>
            <person name="Gujja S."/>
            <person name="Hansen M."/>
            <person name="Howarth C."/>
            <person name="Imamovic A."/>
            <person name="Ireland A."/>
            <person name="Larimer J."/>
            <person name="McCowan C."/>
            <person name="Murphy C."/>
            <person name="Pearson M."/>
            <person name="Poon T.W."/>
            <person name="Priest M."/>
            <person name="Roberts A."/>
            <person name="Saif S."/>
            <person name="Shea T."/>
            <person name="Sykes S."/>
            <person name="Wortman J."/>
            <person name="Nusbaum C."/>
            <person name="Birren B."/>
        </authorList>
    </citation>
    <scope>NUCLEOTIDE SEQUENCE [LARGE SCALE GENOMIC DNA]</scope>
    <source>
        <strain evidence="2 3">CJ05E6</strain>
    </source>
</reference>
<dbReference type="Pfam" id="PF11427">
    <property type="entry name" value="HTH_Tnp_Tc3_1"/>
    <property type="match status" value="1"/>
</dbReference>
<gene>
    <name evidence="2" type="ORF">L916_06098</name>
</gene>
<organism evidence="2 3">
    <name type="scientific">Phytophthora nicotianae</name>
    <name type="common">Potato buckeye rot agent</name>
    <name type="synonym">Phytophthora parasitica</name>
    <dbReference type="NCBI Taxonomy" id="4792"/>
    <lineage>
        <taxon>Eukaryota</taxon>
        <taxon>Sar</taxon>
        <taxon>Stramenopiles</taxon>
        <taxon>Oomycota</taxon>
        <taxon>Peronosporomycetes</taxon>
        <taxon>Peronosporales</taxon>
        <taxon>Peronosporaceae</taxon>
        <taxon>Phytophthora</taxon>
    </lineage>
</organism>
<dbReference type="Proteomes" id="UP000053864">
    <property type="component" value="Unassembled WGS sequence"/>
</dbReference>
<evidence type="ECO:0000259" key="1">
    <source>
        <dbReference type="Pfam" id="PF11427"/>
    </source>
</evidence>
<dbReference type="Gene3D" id="1.10.10.60">
    <property type="entry name" value="Homeodomain-like"/>
    <property type="match status" value="1"/>
</dbReference>
<dbReference type="InterPro" id="IPR009057">
    <property type="entry name" value="Homeodomain-like_sf"/>
</dbReference>
<evidence type="ECO:0000313" key="2">
    <source>
        <dbReference type="EMBL" id="ETL43373.1"/>
    </source>
</evidence>
<protein>
    <recommendedName>
        <fullName evidence="1">Tc3 transposase DNA binding domain-containing protein</fullName>
    </recommendedName>
</protein>
<sequence>MGRGKPLTDIEKGQILAYSVGNLSANAIAKRVGRSWNLVNNLLSNPAAYDSKKSTGKPKMLGVAVECRLLREASKTGKSARTLKD</sequence>
<feature type="domain" description="Tc3 transposase DNA binding" evidence="1">
    <location>
        <begin position="3"/>
        <end position="49"/>
    </location>
</feature>
<dbReference type="InterPro" id="IPR025898">
    <property type="entry name" value="Tc3_transposase_DNA-bd_dom"/>
</dbReference>